<dbReference type="AlphaFoldDB" id="A0A518CGM8"/>
<keyword evidence="1" id="KW-0732">Signal</keyword>
<evidence type="ECO:0008006" key="4">
    <source>
        <dbReference type="Google" id="ProtNLM"/>
    </source>
</evidence>
<evidence type="ECO:0000313" key="2">
    <source>
        <dbReference type="EMBL" id="QDU78380.1"/>
    </source>
</evidence>
<reference evidence="2 3" key="1">
    <citation type="submission" date="2019-02" db="EMBL/GenBank/DDBJ databases">
        <title>Deep-cultivation of Planctomycetes and their phenomic and genomic characterization uncovers novel biology.</title>
        <authorList>
            <person name="Wiegand S."/>
            <person name="Jogler M."/>
            <person name="Boedeker C."/>
            <person name="Pinto D."/>
            <person name="Vollmers J."/>
            <person name="Rivas-Marin E."/>
            <person name="Kohn T."/>
            <person name="Peeters S.H."/>
            <person name="Heuer A."/>
            <person name="Rast P."/>
            <person name="Oberbeckmann S."/>
            <person name="Bunk B."/>
            <person name="Jeske O."/>
            <person name="Meyerdierks A."/>
            <person name="Storesund J.E."/>
            <person name="Kallscheuer N."/>
            <person name="Luecker S."/>
            <person name="Lage O.M."/>
            <person name="Pohl T."/>
            <person name="Merkel B.J."/>
            <person name="Hornburger P."/>
            <person name="Mueller R.-W."/>
            <person name="Bruemmer F."/>
            <person name="Labrenz M."/>
            <person name="Spormann A.M."/>
            <person name="Op den Camp H."/>
            <person name="Overmann J."/>
            <person name="Amann R."/>
            <person name="Jetten M.S.M."/>
            <person name="Mascher T."/>
            <person name="Medema M.H."/>
            <person name="Devos D.P."/>
            <person name="Kaster A.-K."/>
            <person name="Ovreas L."/>
            <person name="Rohde M."/>
            <person name="Galperin M.Y."/>
            <person name="Jogler C."/>
        </authorList>
    </citation>
    <scope>NUCLEOTIDE SEQUENCE [LARGE SCALE GENOMIC DNA]</scope>
    <source>
        <strain evidence="2 3">Pla110</strain>
    </source>
</reference>
<accession>A0A518CGM8</accession>
<feature type="signal peptide" evidence="1">
    <location>
        <begin position="1"/>
        <end position="21"/>
    </location>
</feature>
<protein>
    <recommendedName>
        <fullName evidence="4">DUF1571 domain-containing protein</fullName>
    </recommendedName>
</protein>
<evidence type="ECO:0000313" key="3">
    <source>
        <dbReference type="Proteomes" id="UP000317178"/>
    </source>
</evidence>
<organism evidence="2 3">
    <name type="scientific">Polystyrenella longa</name>
    <dbReference type="NCBI Taxonomy" id="2528007"/>
    <lineage>
        <taxon>Bacteria</taxon>
        <taxon>Pseudomonadati</taxon>
        <taxon>Planctomycetota</taxon>
        <taxon>Planctomycetia</taxon>
        <taxon>Planctomycetales</taxon>
        <taxon>Planctomycetaceae</taxon>
        <taxon>Polystyrenella</taxon>
    </lineage>
</organism>
<name>A0A518CGM8_9PLAN</name>
<dbReference type="KEGG" id="plon:Pla110_00810"/>
<gene>
    <name evidence="2" type="ORF">Pla110_00810</name>
</gene>
<keyword evidence="3" id="KW-1185">Reference proteome</keyword>
<proteinExistence type="predicted"/>
<evidence type="ECO:0000256" key="1">
    <source>
        <dbReference type="SAM" id="SignalP"/>
    </source>
</evidence>
<dbReference type="Proteomes" id="UP000317178">
    <property type="component" value="Chromosome"/>
</dbReference>
<sequence length="272" mass="31747" precursor="true">MRFIPLLVLLLICRAPIQAIAKEPVRAERPTQVQRSVKKLSLFIETTKLKRGSDQARLLENSPGVMIAFFEELARYSNQPASLQSHYSGPVTVYVDQFGDKSKNRPYILRVNCNDEVRVVEFDAEPEKLPVEVYRFKNHRVYVNYYEDYLECEFNGPRLELISTRYRHLWFKNVHRQILQQEVLSPSGVHRSLNNQSKYFSTEYGTKVDMRVIKVVQRGNRAELTLRINTPGKSIDKFVDHVPVTLYDGEYMKIELKKAKPDKPGILQRIFP</sequence>
<dbReference type="EMBL" id="CP036281">
    <property type="protein sequence ID" value="QDU78380.1"/>
    <property type="molecule type" value="Genomic_DNA"/>
</dbReference>
<feature type="chain" id="PRO_5022195978" description="DUF1571 domain-containing protein" evidence="1">
    <location>
        <begin position="22"/>
        <end position="272"/>
    </location>
</feature>